<feature type="signal peptide" evidence="1">
    <location>
        <begin position="1"/>
        <end position="26"/>
    </location>
</feature>
<name>A0ABS2P276_9BACI</name>
<feature type="chain" id="PRO_5046347239" description="Glycosyltransferase" evidence="1">
    <location>
        <begin position="27"/>
        <end position="214"/>
    </location>
</feature>
<dbReference type="EMBL" id="JAFBED010000006">
    <property type="protein sequence ID" value="MBM7621033.1"/>
    <property type="molecule type" value="Genomic_DNA"/>
</dbReference>
<sequence>MKKVILKLTVLLMVIPMIFNFGDAKANEFVSQNQKLSESAVQLKWDLRKLWIDHTIWTRNYIVSALADLDDKDKVLERLLKNQEDIGKAIQPFYGKDAGDKLTLLLKDHILIAGKIVDAAKKGDQAAVNKHNKEWYQNADDIAKFLSQANPNWKEQDLKDLLYMHLALVTDDVVARIKKDWDADIIAFDKGEEHIIVLADALSDGIVKQFPEKF</sequence>
<keyword evidence="3" id="KW-1185">Reference proteome</keyword>
<accession>A0ABS2P276</accession>
<evidence type="ECO:0000313" key="3">
    <source>
        <dbReference type="Proteomes" id="UP000737402"/>
    </source>
</evidence>
<evidence type="ECO:0000313" key="2">
    <source>
        <dbReference type="EMBL" id="MBM7621033.1"/>
    </source>
</evidence>
<proteinExistence type="predicted"/>
<reference evidence="2 3" key="1">
    <citation type="submission" date="2021-01" db="EMBL/GenBank/DDBJ databases">
        <title>Genomic Encyclopedia of Type Strains, Phase IV (KMG-IV): sequencing the most valuable type-strain genomes for metagenomic binning, comparative biology and taxonomic classification.</title>
        <authorList>
            <person name="Goeker M."/>
        </authorList>
    </citation>
    <scope>NUCLEOTIDE SEQUENCE [LARGE SCALE GENOMIC DNA]</scope>
    <source>
        <strain evidence="2 3">DSM 25879</strain>
    </source>
</reference>
<comment type="caution">
    <text evidence="2">The sequence shown here is derived from an EMBL/GenBank/DDBJ whole genome shotgun (WGS) entry which is preliminary data.</text>
</comment>
<evidence type="ECO:0008006" key="4">
    <source>
        <dbReference type="Google" id="ProtNLM"/>
    </source>
</evidence>
<dbReference type="Proteomes" id="UP000737402">
    <property type="component" value="Unassembled WGS sequence"/>
</dbReference>
<keyword evidence="1" id="KW-0732">Signal</keyword>
<protein>
    <recommendedName>
        <fullName evidence="4">Glycosyltransferase</fullName>
    </recommendedName>
</protein>
<gene>
    <name evidence="2" type="ORF">JOC95_002906</name>
</gene>
<organism evidence="2 3">
    <name type="scientific">Sutcliffiella tianshenii</name>
    <dbReference type="NCBI Taxonomy" id="1463404"/>
    <lineage>
        <taxon>Bacteria</taxon>
        <taxon>Bacillati</taxon>
        <taxon>Bacillota</taxon>
        <taxon>Bacilli</taxon>
        <taxon>Bacillales</taxon>
        <taxon>Bacillaceae</taxon>
        <taxon>Sutcliffiella</taxon>
    </lineage>
</organism>
<evidence type="ECO:0000256" key="1">
    <source>
        <dbReference type="SAM" id="SignalP"/>
    </source>
</evidence>